<protein>
    <recommendedName>
        <fullName evidence="4">DUF805 domain-containing protein</fullName>
    </recommendedName>
</protein>
<keyword evidence="1" id="KW-0812">Transmembrane</keyword>
<dbReference type="Proteomes" id="UP000188573">
    <property type="component" value="Unassembled WGS sequence"/>
</dbReference>
<keyword evidence="1" id="KW-0472">Membrane</keyword>
<gene>
    <name evidence="2" type="ORF">BKG92_06130</name>
</gene>
<evidence type="ECO:0000313" key="2">
    <source>
        <dbReference type="EMBL" id="OOF82771.1"/>
    </source>
</evidence>
<organism evidence="2 3">
    <name type="scientific">Rodentibacter ratti</name>
    <dbReference type="NCBI Taxonomy" id="1906745"/>
    <lineage>
        <taxon>Bacteria</taxon>
        <taxon>Pseudomonadati</taxon>
        <taxon>Pseudomonadota</taxon>
        <taxon>Gammaproteobacteria</taxon>
        <taxon>Pasteurellales</taxon>
        <taxon>Pasteurellaceae</taxon>
        <taxon>Rodentibacter</taxon>
    </lineage>
</organism>
<feature type="transmembrane region" description="Helical" evidence="1">
    <location>
        <begin position="26"/>
        <end position="48"/>
    </location>
</feature>
<comment type="caution">
    <text evidence="2">The sequence shown here is derived from an EMBL/GenBank/DDBJ whole genome shotgun (WGS) entry which is preliminary data.</text>
</comment>
<dbReference type="InterPro" id="IPR008523">
    <property type="entry name" value="DUF805"/>
</dbReference>
<keyword evidence="3" id="KW-1185">Reference proteome</keyword>
<proteinExistence type="predicted"/>
<evidence type="ECO:0000256" key="1">
    <source>
        <dbReference type="SAM" id="Phobius"/>
    </source>
</evidence>
<dbReference type="RefSeq" id="WP_077496519.1">
    <property type="nucleotide sequence ID" value="NZ_MLAG01000025.1"/>
</dbReference>
<name>A0A1V3KYN7_9PAST</name>
<feature type="transmembrane region" description="Helical" evidence="1">
    <location>
        <begin position="68"/>
        <end position="90"/>
    </location>
</feature>
<dbReference type="GO" id="GO:0016020">
    <property type="term" value="C:membrane"/>
    <property type="evidence" value="ECO:0007669"/>
    <property type="project" value="InterPro"/>
</dbReference>
<accession>A0A1V3KYN7</accession>
<sequence>MNKNVGIENIKKQLFSFEGIVDNINFFFASLIVLPILGLFISIISLLVYEIYLDIIYWHGQSHSLGTLIAWLLIFTPITIIFIHIFLSFIRRRLNDLKLSKDYAWLILVPIINVFFLLLLIFVKGVKDEENI</sequence>
<reference evidence="2 3" key="1">
    <citation type="submission" date="2016-10" db="EMBL/GenBank/DDBJ databases">
        <title>Rodentibacter gen. nov. and new species.</title>
        <authorList>
            <person name="Christensen H."/>
        </authorList>
    </citation>
    <scope>NUCLEOTIDE SEQUENCE [LARGE SCALE GENOMIC DNA]</scope>
    <source>
        <strain evidence="2 3">Ac81</strain>
    </source>
</reference>
<dbReference type="AlphaFoldDB" id="A0A1V3KYN7"/>
<dbReference type="Pfam" id="PF05656">
    <property type="entry name" value="DUF805"/>
    <property type="match status" value="1"/>
</dbReference>
<dbReference type="EMBL" id="MLAG01000025">
    <property type="protein sequence ID" value="OOF82771.1"/>
    <property type="molecule type" value="Genomic_DNA"/>
</dbReference>
<feature type="transmembrane region" description="Helical" evidence="1">
    <location>
        <begin position="102"/>
        <end position="123"/>
    </location>
</feature>
<keyword evidence="1" id="KW-1133">Transmembrane helix</keyword>
<evidence type="ECO:0008006" key="4">
    <source>
        <dbReference type="Google" id="ProtNLM"/>
    </source>
</evidence>
<evidence type="ECO:0000313" key="3">
    <source>
        <dbReference type="Proteomes" id="UP000188573"/>
    </source>
</evidence>